<dbReference type="Proteomes" id="UP000014540">
    <property type="component" value="Unassembled WGS sequence"/>
</dbReference>
<dbReference type="RefSeq" id="WP_016549103.1">
    <property type="nucleotide sequence ID" value="NZ_AKWZ02000007.1"/>
</dbReference>
<gene>
    <name evidence="1" type="ORF">LEP1GSC058_1836</name>
</gene>
<evidence type="ECO:0000313" key="1">
    <source>
        <dbReference type="EMBL" id="EPG74783.1"/>
    </source>
</evidence>
<dbReference type="EMBL" id="AKWZ02000007">
    <property type="protein sequence ID" value="EPG74783.1"/>
    <property type="molecule type" value="Genomic_DNA"/>
</dbReference>
<proteinExistence type="predicted"/>
<organism evidence="1 2">
    <name type="scientific">Leptospira fainei serovar Hurstbridge str. BUT 6</name>
    <dbReference type="NCBI Taxonomy" id="1193011"/>
    <lineage>
        <taxon>Bacteria</taxon>
        <taxon>Pseudomonadati</taxon>
        <taxon>Spirochaetota</taxon>
        <taxon>Spirochaetia</taxon>
        <taxon>Leptospirales</taxon>
        <taxon>Leptospiraceae</taxon>
        <taxon>Leptospira</taxon>
    </lineage>
</organism>
<reference evidence="1" key="1">
    <citation type="submission" date="2013-04" db="EMBL/GenBank/DDBJ databases">
        <authorList>
            <person name="Harkins D.M."/>
            <person name="Durkin A.S."/>
            <person name="Selengut J.D."/>
            <person name="Sanka R."/>
            <person name="DePew J."/>
            <person name="Purushe J."/>
            <person name="Ahmed A."/>
            <person name="van der Linden H."/>
            <person name="Goris M.G.A."/>
            <person name="Hartskeerl R.A."/>
            <person name="Vinetz J.M."/>
            <person name="Sutton G.G."/>
            <person name="Nelson W.C."/>
            <person name="Fouts D.E."/>
        </authorList>
    </citation>
    <scope>NUCLEOTIDE SEQUENCE [LARGE SCALE GENOMIC DNA]</scope>
    <source>
        <strain evidence="1">BUT 6</strain>
    </source>
</reference>
<accession>S3UZX7</accession>
<comment type="caution">
    <text evidence="1">The sequence shown here is derived from an EMBL/GenBank/DDBJ whole genome shotgun (WGS) entry which is preliminary data.</text>
</comment>
<keyword evidence="2" id="KW-1185">Reference proteome</keyword>
<evidence type="ECO:0000313" key="2">
    <source>
        <dbReference type="Proteomes" id="UP000014540"/>
    </source>
</evidence>
<sequence>MRFEILPILDQMIELYQNPLNMERFRKYLDLALNEDKTDVELPILNFNPMAKAHILSKCIELQNLHAETLLGKEIENYNKERKETRSSAKIKVSITVADDIAGSWTNRYSTDYSSKFETFSLLKRNFCTPLFFASEPLEPNMIRLRCREYILRTIFQLEWKYPKTLGEHIAQEGKVKIRTNQEDEIEPEQRFVDFYLENRNSNDRSKIFPFLYGDEAAIQFGYDPLGNADFFGFKTAKNLYQEYETEAGK</sequence>
<dbReference type="AlphaFoldDB" id="S3UZX7"/>
<name>S3UZX7_9LEPT</name>
<protein>
    <submittedName>
        <fullName evidence="1">Uncharacterized protein</fullName>
    </submittedName>
</protein>